<name>A0A8J6P8X3_9FIRM</name>
<dbReference type="PANTHER" id="PTHR21039:SF0">
    <property type="entry name" value="HISTIDINOL-PHOSPHATASE"/>
    <property type="match status" value="1"/>
</dbReference>
<dbReference type="AlphaFoldDB" id="A0A8J6P8X3"/>
<evidence type="ECO:0000256" key="5">
    <source>
        <dbReference type="ARBA" id="ARBA00022801"/>
    </source>
</evidence>
<comment type="similarity">
    <text evidence="2 8">Belongs to the PHP hydrolase family. HisK subfamily.</text>
</comment>
<dbReference type="GO" id="GO:0004401">
    <property type="term" value="F:histidinol-phosphatase activity"/>
    <property type="evidence" value="ECO:0007669"/>
    <property type="project" value="UniProtKB-UniRule"/>
</dbReference>
<reference evidence="10" key="1">
    <citation type="submission" date="2020-08" db="EMBL/GenBank/DDBJ databases">
        <title>Genome public.</title>
        <authorList>
            <person name="Liu C."/>
            <person name="Sun Q."/>
        </authorList>
    </citation>
    <scope>NUCLEOTIDE SEQUENCE</scope>
    <source>
        <strain evidence="10">NSJ-15</strain>
    </source>
</reference>
<dbReference type="InterPro" id="IPR010140">
    <property type="entry name" value="Histidinol_P_phosphatase_HisJ"/>
</dbReference>
<evidence type="ECO:0000256" key="6">
    <source>
        <dbReference type="ARBA" id="ARBA00023102"/>
    </source>
</evidence>
<dbReference type="GO" id="GO:0000105">
    <property type="term" value="P:L-histidine biosynthetic process"/>
    <property type="evidence" value="ECO:0007669"/>
    <property type="project" value="UniProtKB-UniRule"/>
</dbReference>
<proteinExistence type="inferred from homology"/>
<dbReference type="Proteomes" id="UP000632659">
    <property type="component" value="Unassembled WGS sequence"/>
</dbReference>
<evidence type="ECO:0000259" key="9">
    <source>
        <dbReference type="Pfam" id="PF02811"/>
    </source>
</evidence>
<dbReference type="SUPFAM" id="SSF89550">
    <property type="entry name" value="PHP domain-like"/>
    <property type="match status" value="1"/>
</dbReference>
<evidence type="ECO:0000256" key="4">
    <source>
        <dbReference type="ARBA" id="ARBA00022605"/>
    </source>
</evidence>
<evidence type="ECO:0000256" key="7">
    <source>
        <dbReference type="ARBA" id="ARBA00049158"/>
    </source>
</evidence>
<comment type="caution">
    <text evidence="10">The sequence shown here is derived from an EMBL/GenBank/DDBJ whole genome shotgun (WGS) entry which is preliminary data.</text>
</comment>
<dbReference type="GO" id="GO:0005737">
    <property type="term" value="C:cytoplasm"/>
    <property type="evidence" value="ECO:0007669"/>
    <property type="project" value="TreeGrafter"/>
</dbReference>
<feature type="domain" description="PHP" evidence="9">
    <location>
        <begin position="8"/>
        <end position="211"/>
    </location>
</feature>
<keyword evidence="5 8" id="KW-0378">Hydrolase</keyword>
<keyword evidence="4 8" id="KW-0028">Amino-acid biosynthesis</keyword>
<comment type="catalytic activity">
    <reaction evidence="7 8">
        <text>L-histidinol phosphate + H2O = L-histidinol + phosphate</text>
        <dbReference type="Rhea" id="RHEA:14465"/>
        <dbReference type="ChEBI" id="CHEBI:15377"/>
        <dbReference type="ChEBI" id="CHEBI:43474"/>
        <dbReference type="ChEBI" id="CHEBI:57699"/>
        <dbReference type="ChEBI" id="CHEBI:57980"/>
        <dbReference type="EC" id="3.1.3.15"/>
    </reaction>
</comment>
<protein>
    <recommendedName>
        <fullName evidence="3 8">Histidinol-phosphatase</fullName>
        <shortName evidence="8">HolPase</shortName>
        <ecNumber evidence="3 8">3.1.3.15</ecNumber>
    </recommendedName>
</protein>
<evidence type="ECO:0000256" key="2">
    <source>
        <dbReference type="ARBA" id="ARBA00009152"/>
    </source>
</evidence>
<dbReference type="UniPathway" id="UPA00031">
    <property type="reaction ID" value="UER00013"/>
</dbReference>
<dbReference type="Pfam" id="PF02811">
    <property type="entry name" value="PHP"/>
    <property type="match status" value="1"/>
</dbReference>
<dbReference type="EMBL" id="JACRTL010000006">
    <property type="protein sequence ID" value="MBC8611534.1"/>
    <property type="molecule type" value="Genomic_DNA"/>
</dbReference>
<dbReference type="RefSeq" id="WP_187536689.1">
    <property type="nucleotide sequence ID" value="NZ_JACRTL010000006.1"/>
</dbReference>
<accession>A0A8J6P8X3</accession>
<sequence>MNPRILVDCHTHTAFSFDSTTPLEQMCQQALRLGISVYVVTDHCDHCADTADQEPACLEFDKSRAWEDTEEAFLGVSAWKEAHPDFPVKVLNGIELGQPLQDLPVAEQILTRPYDMVIGSLHSISGHPDFYYLNYREMSKVEIDRLLSAYFEEMLRTVVWGKFDTLAHITYPFRYLVEQGVPFSLSSFDDQIDEVLRALAQSGKALEVNTSGLRQKIGQTLPPEKYLKRFRELGGEFVTIGSDAHRVEDVGSGIKEGYRILQKAGFSKLTYFEKRRPVLIKL</sequence>
<evidence type="ECO:0000256" key="8">
    <source>
        <dbReference type="RuleBase" id="RU366003"/>
    </source>
</evidence>
<dbReference type="InterPro" id="IPR016195">
    <property type="entry name" value="Pol/histidinol_Pase-like"/>
</dbReference>
<evidence type="ECO:0000313" key="10">
    <source>
        <dbReference type="EMBL" id="MBC8611534.1"/>
    </source>
</evidence>
<gene>
    <name evidence="10" type="ORF">H8702_10545</name>
</gene>
<dbReference type="InterPro" id="IPR004013">
    <property type="entry name" value="PHP_dom"/>
</dbReference>
<dbReference type="EC" id="3.1.3.15" evidence="3 8"/>
<dbReference type="PANTHER" id="PTHR21039">
    <property type="entry name" value="HISTIDINOL PHOSPHATASE-RELATED"/>
    <property type="match status" value="1"/>
</dbReference>
<evidence type="ECO:0000256" key="1">
    <source>
        <dbReference type="ARBA" id="ARBA00004970"/>
    </source>
</evidence>
<organism evidence="10 11">
    <name type="scientific">Massiliimalia timonensis</name>
    <dbReference type="NCBI Taxonomy" id="1987501"/>
    <lineage>
        <taxon>Bacteria</taxon>
        <taxon>Bacillati</taxon>
        <taxon>Bacillota</taxon>
        <taxon>Clostridia</taxon>
        <taxon>Eubacteriales</taxon>
        <taxon>Oscillospiraceae</taxon>
        <taxon>Massiliimalia</taxon>
    </lineage>
</organism>
<evidence type="ECO:0000256" key="3">
    <source>
        <dbReference type="ARBA" id="ARBA00013085"/>
    </source>
</evidence>
<keyword evidence="6 8" id="KW-0368">Histidine biosynthesis</keyword>
<dbReference type="NCBIfam" id="TIGR01856">
    <property type="entry name" value="hisJ_fam"/>
    <property type="match status" value="1"/>
</dbReference>
<evidence type="ECO:0000313" key="11">
    <source>
        <dbReference type="Proteomes" id="UP000632659"/>
    </source>
</evidence>
<dbReference type="Gene3D" id="3.20.20.140">
    <property type="entry name" value="Metal-dependent hydrolases"/>
    <property type="match status" value="1"/>
</dbReference>
<comment type="pathway">
    <text evidence="1 8">Amino-acid biosynthesis; L-histidine biosynthesis; L-histidine from 5-phospho-alpha-D-ribose 1-diphosphate: step 8/9.</text>
</comment>
<keyword evidence="11" id="KW-1185">Reference proteome</keyword>